<evidence type="ECO:0000256" key="1">
    <source>
        <dbReference type="ARBA" id="ARBA00008898"/>
    </source>
</evidence>
<name>A0ABS7Q3Y2_9ACTN</name>
<feature type="domain" description="Flavin reductase like" evidence="3">
    <location>
        <begin position="23"/>
        <end position="168"/>
    </location>
</feature>
<keyword evidence="5" id="KW-1185">Reference proteome</keyword>
<proteinExistence type="inferred from homology"/>
<dbReference type="InterPro" id="IPR012349">
    <property type="entry name" value="Split_barrel_FMN-bd"/>
</dbReference>
<dbReference type="InterPro" id="IPR002563">
    <property type="entry name" value="Flavin_Rdtase-like_dom"/>
</dbReference>
<protein>
    <submittedName>
        <fullName evidence="4">Flavin reductase family protein</fullName>
    </submittedName>
</protein>
<comment type="similarity">
    <text evidence="1">Belongs to the non-flavoprotein flavin reductase family.</text>
</comment>
<dbReference type="Gene3D" id="2.30.110.10">
    <property type="entry name" value="Electron Transport, Fmn-binding Protein, Chain A"/>
    <property type="match status" value="1"/>
</dbReference>
<sequence>MTDVERTHQVPDRAPAVDFRDFMSTFCTGVAVITAFDDSGRPHGLTCTSLASVTLEPPTLLVCLHVATGTLGAVLERGAFLVNLMDETGKAAAQTFASRTPDRFDRVAWRPAARSGQPWLFEDAFAAADCEVTRTTPVGDHVAVFGRVVEVTSRPGNPLLYGMRQFSGWTDDRSPVS</sequence>
<evidence type="ECO:0000313" key="4">
    <source>
        <dbReference type="EMBL" id="MBY8877414.1"/>
    </source>
</evidence>
<dbReference type="Pfam" id="PF01613">
    <property type="entry name" value="Flavin_Reduct"/>
    <property type="match status" value="1"/>
</dbReference>
<dbReference type="SUPFAM" id="SSF50475">
    <property type="entry name" value="FMN-binding split barrel"/>
    <property type="match status" value="1"/>
</dbReference>
<keyword evidence="2" id="KW-0560">Oxidoreductase</keyword>
<dbReference type="PANTHER" id="PTHR30466">
    <property type="entry name" value="FLAVIN REDUCTASE"/>
    <property type="match status" value="1"/>
</dbReference>
<comment type="caution">
    <text evidence="4">The sequence shown here is derived from an EMBL/GenBank/DDBJ whole genome shotgun (WGS) entry which is preliminary data.</text>
</comment>
<evidence type="ECO:0000256" key="2">
    <source>
        <dbReference type="ARBA" id="ARBA00023002"/>
    </source>
</evidence>
<dbReference type="PANTHER" id="PTHR30466:SF11">
    <property type="entry name" value="FLAVIN-DEPENDENT MONOOXYGENASE, REDUCTASE SUBUNIT HSAB"/>
    <property type="match status" value="1"/>
</dbReference>
<evidence type="ECO:0000313" key="5">
    <source>
        <dbReference type="Proteomes" id="UP000778578"/>
    </source>
</evidence>
<dbReference type="SMART" id="SM00903">
    <property type="entry name" value="Flavin_Reduct"/>
    <property type="match status" value="1"/>
</dbReference>
<dbReference type="EMBL" id="JAINZZ010000006">
    <property type="protein sequence ID" value="MBY8877414.1"/>
    <property type="molecule type" value="Genomic_DNA"/>
</dbReference>
<gene>
    <name evidence="4" type="ORF">K7862_07130</name>
</gene>
<reference evidence="4 5" key="1">
    <citation type="submission" date="2021-08" db="EMBL/GenBank/DDBJ databases">
        <title>WGS of actinomycetes from Thailand.</title>
        <authorList>
            <person name="Thawai C."/>
        </authorList>
    </citation>
    <scope>NUCLEOTIDE SEQUENCE [LARGE SCALE GENOMIC DNA]</scope>
    <source>
        <strain evidence="4 5">PLK6-54</strain>
    </source>
</reference>
<dbReference type="Proteomes" id="UP000778578">
    <property type="component" value="Unassembled WGS sequence"/>
</dbReference>
<dbReference type="RefSeq" id="WP_222961582.1">
    <property type="nucleotide sequence ID" value="NZ_JAINZZ010000006.1"/>
</dbReference>
<dbReference type="InterPro" id="IPR050268">
    <property type="entry name" value="NADH-dep_flavin_reductase"/>
</dbReference>
<evidence type="ECO:0000259" key="3">
    <source>
        <dbReference type="SMART" id="SM00903"/>
    </source>
</evidence>
<accession>A0ABS7Q3Y2</accession>
<organism evidence="4 5">
    <name type="scientific">Actinacidiphila acidipaludis</name>
    <dbReference type="NCBI Taxonomy" id="2873382"/>
    <lineage>
        <taxon>Bacteria</taxon>
        <taxon>Bacillati</taxon>
        <taxon>Actinomycetota</taxon>
        <taxon>Actinomycetes</taxon>
        <taxon>Kitasatosporales</taxon>
        <taxon>Streptomycetaceae</taxon>
        <taxon>Actinacidiphila</taxon>
    </lineage>
</organism>